<comment type="caution">
    <text evidence="2">The sequence shown here is derived from an EMBL/GenBank/DDBJ whole genome shotgun (WGS) entry which is preliminary data.</text>
</comment>
<feature type="compositionally biased region" description="Low complexity" evidence="1">
    <location>
        <begin position="19"/>
        <end position="41"/>
    </location>
</feature>
<dbReference type="OrthoDB" id="1701477at2759"/>
<reference evidence="2 3" key="1">
    <citation type="submission" date="2019-07" db="EMBL/GenBank/DDBJ databases">
        <title>De Novo Assembly of kiwifruit Actinidia rufa.</title>
        <authorList>
            <person name="Sugita-Konishi S."/>
            <person name="Sato K."/>
            <person name="Mori E."/>
            <person name="Abe Y."/>
            <person name="Kisaki G."/>
            <person name="Hamano K."/>
            <person name="Suezawa K."/>
            <person name="Otani M."/>
            <person name="Fukuda T."/>
            <person name="Manabe T."/>
            <person name="Gomi K."/>
            <person name="Tabuchi M."/>
            <person name="Akimitsu K."/>
            <person name="Kataoka I."/>
        </authorList>
    </citation>
    <scope>NUCLEOTIDE SEQUENCE [LARGE SCALE GENOMIC DNA]</scope>
    <source>
        <strain evidence="3">cv. Fuchu</strain>
    </source>
</reference>
<dbReference type="PANTHER" id="PTHR15835:SF6">
    <property type="entry name" value="ZINC FINGER C3HC-TYPE PROTEIN 1"/>
    <property type="match status" value="1"/>
</dbReference>
<name>A0A7J0G538_9ERIC</name>
<protein>
    <submittedName>
        <fullName evidence="2">Uncharacterized protein</fullName>
    </submittedName>
</protein>
<dbReference type="AlphaFoldDB" id="A0A7J0G538"/>
<sequence>MAEESQKRFHAIMDKLFHAPPKSKSKSTTTTTPTGSASSSGVQQLRVEKSALVFSLKLDNGYKLLCPWIDNACDEKLAQFLPIPAVVLVDEYKKHSSVLLNLLALPVISSSTIDYMRSPQLEHFLRGSSIVGGSSEPADTSQNRIPWK</sequence>
<dbReference type="GO" id="GO:0005634">
    <property type="term" value="C:nucleus"/>
    <property type="evidence" value="ECO:0007669"/>
    <property type="project" value="TreeGrafter"/>
</dbReference>
<gene>
    <name evidence="2" type="ORF">Acr_18g0000630</name>
</gene>
<dbReference type="PANTHER" id="PTHR15835">
    <property type="entry name" value="NUCLEAR-INTERACTING PARTNER OF ALK"/>
    <property type="match status" value="1"/>
</dbReference>
<dbReference type="EMBL" id="BJWL01000018">
    <property type="protein sequence ID" value="GFZ05893.1"/>
    <property type="molecule type" value="Genomic_DNA"/>
</dbReference>
<organism evidence="2 3">
    <name type="scientific">Actinidia rufa</name>
    <dbReference type="NCBI Taxonomy" id="165716"/>
    <lineage>
        <taxon>Eukaryota</taxon>
        <taxon>Viridiplantae</taxon>
        <taxon>Streptophyta</taxon>
        <taxon>Embryophyta</taxon>
        <taxon>Tracheophyta</taxon>
        <taxon>Spermatophyta</taxon>
        <taxon>Magnoliopsida</taxon>
        <taxon>eudicotyledons</taxon>
        <taxon>Gunneridae</taxon>
        <taxon>Pentapetalae</taxon>
        <taxon>asterids</taxon>
        <taxon>Ericales</taxon>
        <taxon>Actinidiaceae</taxon>
        <taxon>Actinidia</taxon>
    </lineage>
</organism>
<proteinExistence type="predicted"/>
<evidence type="ECO:0000313" key="3">
    <source>
        <dbReference type="Proteomes" id="UP000585474"/>
    </source>
</evidence>
<keyword evidence="3" id="KW-1185">Reference proteome</keyword>
<dbReference type="Proteomes" id="UP000585474">
    <property type="component" value="Unassembled WGS sequence"/>
</dbReference>
<feature type="region of interest" description="Disordered" evidence="1">
    <location>
        <begin position="18"/>
        <end position="42"/>
    </location>
</feature>
<accession>A0A7J0G538</accession>
<evidence type="ECO:0000256" key="1">
    <source>
        <dbReference type="SAM" id="MobiDB-lite"/>
    </source>
</evidence>
<evidence type="ECO:0000313" key="2">
    <source>
        <dbReference type="EMBL" id="GFZ05893.1"/>
    </source>
</evidence>